<feature type="transmembrane region" description="Helical" evidence="1">
    <location>
        <begin position="76"/>
        <end position="96"/>
    </location>
</feature>
<protein>
    <submittedName>
        <fullName evidence="2">Uncharacterized protein</fullName>
    </submittedName>
</protein>
<keyword evidence="1" id="KW-0472">Membrane</keyword>
<accession>A0A1V1P8V5</accession>
<evidence type="ECO:0000256" key="1">
    <source>
        <dbReference type="SAM" id="Phobius"/>
    </source>
</evidence>
<gene>
    <name evidence="2" type="ORF">OMM_02664</name>
</gene>
<sequence length="349" mass="40933">MYFINWKKNLFIFLYFVLFITSFSIQHQQMCAEFWIQNKDLIAFSTKKVVVVRKRILSAYFFNLFILFNRSFHKVIAMKITGYCIKTLAIILMLLLKKLNNQMLEIGIKTNVFEFNLSDLIGDTHFNIKMSVFTKNHFEETINAQSSKFNCIDVEYETISYRQEMFHTESKALSIAQPASKSKPSEPVIIIVSIDQESKLHPSIMKKFYDSLNEKDRRRYAALESMRIGHGGQTYISKILGCDRKTIRKGMKEIKNFPRKVKYDSRIRIRKRRNAPPDKHQKKIDKAFLAVMENYKAGDPMKDGQLWTNLSRPVIAKKIYEKVNIKVSDHCVKQLLKKIILVSVKCIKN</sequence>
<comment type="caution">
    <text evidence="2">The sequence shown here is derived from an EMBL/GenBank/DDBJ whole genome shotgun (WGS) entry which is preliminary data.</text>
</comment>
<dbReference type="AlphaFoldDB" id="A0A1V1P8V5"/>
<evidence type="ECO:0000313" key="3">
    <source>
        <dbReference type="Proteomes" id="UP000189670"/>
    </source>
</evidence>
<name>A0A1V1P8V5_9BACT</name>
<evidence type="ECO:0000313" key="2">
    <source>
        <dbReference type="EMBL" id="ETR71203.1"/>
    </source>
</evidence>
<proteinExistence type="predicted"/>
<reference evidence="3" key="1">
    <citation type="submission" date="2012-11" db="EMBL/GenBank/DDBJ databases">
        <authorList>
            <person name="Lucero-Rivera Y.E."/>
            <person name="Tovar-Ramirez D."/>
        </authorList>
    </citation>
    <scope>NUCLEOTIDE SEQUENCE [LARGE SCALE GENOMIC DNA]</scope>
    <source>
        <strain evidence="3">Araruama</strain>
    </source>
</reference>
<organism evidence="2 3">
    <name type="scientific">Candidatus Magnetoglobus multicellularis str. Araruama</name>
    <dbReference type="NCBI Taxonomy" id="890399"/>
    <lineage>
        <taxon>Bacteria</taxon>
        <taxon>Pseudomonadati</taxon>
        <taxon>Thermodesulfobacteriota</taxon>
        <taxon>Desulfobacteria</taxon>
        <taxon>Desulfobacterales</taxon>
        <taxon>Desulfobacteraceae</taxon>
        <taxon>Candidatus Magnetoglobus</taxon>
    </lineage>
</organism>
<keyword evidence="1" id="KW-0812">Transmembrane</keyword>
<dbReference type="Proteomes" id="UP000189670">
    <property type="component" value="Unassembled WGS sequence"/>
</dbReference>
<dbReference type="EMBL" id="ATBP01000305">
    <property type="protein sequence ID" value="ETR71203.1"/>
    <property type="molecule type" value="Genomic_DNA"/>
</dbReference>
<keyword evidence="1" id="KW-1133">Transmembrane helix</keyword>